<gene>
    <name evidence="3" type="ORF">HanXRQr2_Chr08g0321061</name>
</gene>
<dbReference type="InterPro" id="IPR013128">
    <property type="entry name" value="Peptidase_C1A"/>
</dbReference>
<dbReference type="EC" id="3.4.22.67" evidence="3"/>
<evidence type="ECO:0000313" key="4">
    <source>
        <dbReference type="Proteomes" id="UP000215914"/>
    </source>
</evidence>
<proteinExistence type="inferred from homology"/>
<dbReference type="OrthoDB" id="10253408at2759"/>
<dbReference type="InterPro" id="IPR000668">
    <property type="entry name" value="Peptidase_C1A_C"/>
</dbReference>
<organism evidence="3 4">
    <name type="scientific">Helianthus annuus</name>
    <name type="common">Common sunflower</name>
    <dbReference type="NCBI Taxonomy" id="4232"/>
    <lineage>
        <taxon>Eukaryota</taxon>
        <taxon>Viridiplantae</taxon>
        <taxon>Streptophyta</taxon>
        <taxon>Embryophyta</taxon>
        <taxon>Tracheophyta</taxon>
        <taxon>Spermatophyta</taxon>
        <taxon>Magnoliopsida</taxon>
        <taxon>eudicotyledons</taxon>
        <taxon>Gunneridae</taxon>
        <taxon>Pentapetalae</taxon>
        <taxon>asterids</taxon>
        <taxon>campanulids</taxon>
        <taxon>Asterales</taxon>
        <taxon>Asteraceae</taxon>
        <taxon>Asteroideae</taxon>
        <taxon>Heliantheae alliance</taxon>
        <taxon>Heliantheae</taxon>
        <taxon>Helianthus</taxon>
    </lineage>
</organism>
<keyword evidence="3" id="KW-0378">Hydrolase</keyword>
<dbReference type="Gramene" id="mRNA:HanXRQr2_Chr08g0321061">
    <property type="protein sequence ID" value="CDS:HanXRQr2_Chr08g0321061.1"/>
    <property type="gene ID" value="HanXRQr2_Chr08g0321061"/>
</dbReference>
<dbReference type="EMBL" id="MNCJ02000323">
    <property type="protein sequence ID" value="KAF5793842.1"/>
    <property type="molecule type" value="Genomic_DNA"/>
</dbReference>
<dbReference type="SMART" id="SM00645">
    <property type="entry name" value="Pept_C1"/>
    <property type="match status" value="1"/>
</dbReference>
<dbReference type="PANTHER" id="PTHR12411">
    <property type="entry name" value="CYSTEINE PROTEASE FAMILY C1-RELATED"/>
    <property type="match status" value="1"/>
</dbReference>
<dbReference type="GO" id="GO:0006508">
    <property type="term" value="P:proteolysis"/>
    <property type="evidence" value="ECO:0007669"/>
    <property type="project" value="InterPro"/>
</dbReference>
<feature type="domain" description="Peptidase C1A papain C-terminal" evidence="2">
    <location>
        <begin position="29"/>
        <end position="189"/>
    </location>
</feature>
<comment type="caution">
    <text evidence="3">The sequence shown here is derived from an EMBL/GenBank/DDBJ whole genome shotgun (WGS) entry which is preliminary data.</text>
</comment>
<name>A0A9K3IBU1_HELAN</name>
<reference evidence="3" key="1">
    <citation type="journal article" date="2017" name="Nature">
        <title>The sunflower genome provides insights into oil metabolism, flowering and Asterid evolution.</title>
        <authorList>
            <person name="Badouin H."/>
            <person name="Gouzy J."/>
            <person name="Grassa C.J."/>
            <person name="Murat F."/>
            <person name="Staton S.E."/>
            <person name="Cottret L."/>
            <person name="Lelandais-Briere C."/>
            <person name="Owens G.L."/>
            <person name="Carrere S."/>
            <person name="Mayjonade B."/>
            <person name="Legrand L."/>
            <person name="Gill N."/>
            <person name="Kane N.C."/>
            <person name="Bowers J.E."/>
            <person name="Hubner S."/>
            <person name="Bellec A."/>
            <person name="Berard A."/>
            <person name="Berges H."/>
            <person name="Blanchet N."/>
            <person name="Boniface M.C."/>
            <person name="Brunel D."/>
            <person name="Catrice O."/>
            <person name="Chaidir N."/>
            <person name="Claudel C."/>
            <person name="Donnadieu C."/>
            <person name="Faraut T."/>
            <person name="Fievet G."/>
            <person name="Helmstetter N."/>
            <person name="King M."/>
            <person name="Knapp S.J."/>
            <person name="Lai Z."/>
            <person name="Le Paslier M.C."/>
            <person name="Lippi Y."/>
            <person name="Lorenzon L."/>
            <person name="Mandel J.R."/>
            <person name="Marage G."/>
            <person name="Marchand G."/>
            <person name="Marquand E."/>
            <person name="Bret-Mestries E."/>
            <person name="Morien E."/>
            <person name="Nambeesan S."/>
            <person name="Nguyen T."/>
            <person name="Pegot-Espagnet P."/>
            <person name="Pouilly N."/>
            <person name="Raftis F."/>
            <person name="Sallet E."/>
            <person name="Schiex T."/>
            <person name="Thomas J."/>
            <person name="Vandecasteele C."/>
            <person name="Vares D."/>
            <person name="Vear F."/>
            <person name="Vautrin S."/>
            <person name="Crespi M."/>
            <person name="Mangin B."/>
            <person name="Burke J.M."/>
            <person name="Salse J."/>
            <person name="Munos S."/>
            <person name="Vincourt P."/>
            <person name="Rieseberg L.H."/>
            <person name="Langlade N.B."/>
        </authorList>
    </citation>
    <scope>NUCLEOTIDE SEQUENCE</scope>
    <source>
        <tissue evidence="3">Leaves</tissue>
    </source>
</reference>
<dbReference type="InterPro" id="IPR038765">
    <property type="entry name" value="Papain-like_cys_pep_sf"/>
</dbReference>
<evidence type="ECO:0000259" key="2">
    <source>
        <dbReference type="SMART" id="SM00645"/>
    </source>
</evidence>
<dbReference type="Proteomes" id="UP000215914">
    <property type="component" value="Unassembled WGS sequence"/>
</dbReference>
<keyword evidence="4" id="KW-1185">Reference proteome</keyword>
<dbReference type="AlphaFoldDB" id="A0A9K3IBU1"/>
<dbReference type="GO" id="GO:0008234">
    <property type="term" value="F:cysteine-type peptidase activity"/>
    <property type="evidence" value="ECO:0007669"/>
    <property type="project" value="InterPro"/>
</dbReference>
<dbReference type="SUPFAM" id="SSF54001">
    <property type="entry name" value="Cysteine proteinases"/>
    <property type="match status" value="1"/>
</dbReference>
<dbReference type="Pfam" id="PF00112">
    <property type="entry name" value="Peptidase_C1"/>
    <property type="match status" value="1"/>
</dbReference>
<evidence type="ECO:0000256" key="1">
    <source>
        <dbReference type="ARBA" id="ARBA00008455"/>
    </source>
</evidence>
<dbReference type="Gene3D" id="3.90.70.10">
    <property type="entry name" value="Cysteine proteinases"/>
    <property type="match status" value="1"/>
</dbReference>
<accession>A0A9K3IBU1</accession>
<protein>
    <submittedName>
        <fullName evidence="3">Zingipain</fullName>
        <ecNumber evidence="3">3.4.22.67</ecNumber>
    </submittedName>
</protein>
<comment type="similarity">
    <text evidence="1">Belongs to the peptidase C1 family.</text>
</comment>
<evidence type="ECO:0000313" key="3">
    <source>
        <dbReference type="EMBL" id="KAF5793842.1"/>
    </source>
</evidence>
<reference evidence="3" key="2">
    <citation type="submission" date="2020-06" db="EMBL/GenBank/DDBJ databases">
        <title>Helianthus annuus Genome sequencing and assembly Release 2.</title>
        <authorList>
            <person name="Gouzy J."/>
            <person name="Langlade N."/>
            <person name="Munos S."/>
        </authorList>
    </citation>
    <scope>NUCLEOTIDE SEQUENCE</scope>
    <source>
        <tissue evidence="3">Leaves</tissue>
    </source>
</reference>
<sequence>MSKWLKLCGICNKRKSNAKLIKLGSRISIPREQDFRQHGALPEVQDQGHIPTCWAFGPLAAIEAAYQLITGKLLKFSEQEIVNHYWSAASKREKRLMRNIGYYSELTFEYLISKGKISLAADYPYKTAFGKCKRLDARKLVDPLVRGYIQVPNDEVALQIAVATQPVTVALEIDEVYNNYNPEVYSYIS</sequence>